<dbReference type="Proteomes" id="UP000258309">
    <property type="component" value="Unassembled WGS sequence"/>
</dbReference>
<dbReference type="EMBL" id="NCSJ02000037">
    <property type="protein sequence ID" value="RFU33343.1"/>
    <property type="molecule type" value="Genomic_DNA"/>
</dbReference>
<dbReference type="OMA" id="CPACEWP"/>
<dbReference type="OrthoDB" id="4802432at2759"/>
<dbReference type="STRING" id="5539.A0A3E2HJD7"/>
<evidence type="ECO:0000313" key="3">
    <source>
        <dbReference type="Proteomes" id="UP000258309"/>
    </source>
</evidence>
<comment type="caution">
    <text evidence="2">The sequence shown here is derived from an EMBL/GenBank/DDBJ whole genome shotgun (WGS) entry which is preliminary data.</text>
</comment>
<reference evidence="2 3" key="1">
    <citation type="submission" date="2018-05" db="EMBL/GenBank/DDBJ databases">
        <title>Draft genome sequence of Scytalidium lignicola DSM 105466, a ubiquitous saprotrophic fungus.</title>
        <authorList>
            <person name="Buettner E."/>
            <person name="Gebauer A.M."/>
            <person name="Hofrichter M."/>
            <person name="Liers C."/>
            <person name="Kellner H."/>
        </authorList>
    </citation>
    <scope>NUCLEOTIDE SEQUENCE [LARGE SCALE GENOMIC DNA]</scope>
    <source>
        <strain evidence="2 3">DSM 105466</strain>
    </source>
</reference>
<evidence type="ECO:0000259" key="1">
    <source>
        <dbReference type="Pfam" id="PF20183"/>
    </source>
</evidence>
<feature type="non-terminal residue" evidence="2">
    <location>
        <position position="408"/>
    </location>
</feature>
<organism evidence="2 3">
    <name type="scientific">Scytalidium lignicola</name>
    <name type="common">Hyphomycete</name>
    <dbReference type="NCBI Taxonomy" id="5539"/>
    <lineage>
        <taxon>Eukaryota</taxon>
        <taxon>Fungi</taxon>
        <taxon>Dikarya</taxon>
        <taxon>Ascomycota</taxon>
        <taxon>Pezizomycotina</taxon>
        <taxon>Leotiomycetes</taxon>
        <taxon>Leotiomycetes incertae sedis</taxon>
        <taxon>Scytalidium</taxon>
    </lineage>
</organism>
<name>A0A3E2HJD7_SCYLI</name>
<feature type="domain" description="DUF6546" evidence="1">
    <location>
        <begin position="184"/>
        <end position="391"/>
    </location>
</feature>
<gene>
    <name evidence="2" type="ORF">B7463_g3037</name>
</gene>
<keyword evidence="3" id="KW-1185">Reference proteome</keyword>
<feature type="non-terminal residue" evidence="2">
    <location>
        <position position="1"/>
    </location>
</feature>
<evidence type="ECO:0000313" key="2">
    <source>
        <dbReference type="EMBL" id="RFU33343.1"/>
    </source>
</evidence>
<dbReference type="AlphaFoldDB" id="A0A3E2HJD7"/>
<dbReference type="InterPro" id="IPR046676">
    <property type="entry name" value="DUF6546"/>
</dbReference>
<protein>
    <recommendedName>
        <fullName evidence="1">DUF6546 domain-containing protein</fullName>
    </recommendedName>
</protein>
<sequence length="408" mass="47174">MSCTDIPTGPGLFSDDSIVAKAITKLFFILSTWNRYQDASPKGLVLEISIYSPSDSQHAFKGDLHLDVNSFANSEDFESNVPPIHDPYHGWVYGQRLTRPNSTDISQLLKILRPSFHERLPVVEVVKSLVIRRQTRRGLSSVALQQIFENLPNLEYINYEPWREFFRFKFYYQDKGYRDVILTSLPKELKILTIFEDFNEDYNIIYHFGQIARAWRYPPELIRTPCPSVGAALAWRSISLEKLFASYIVDAKDFFKACEPDWVWNNLKSLALTSRLLICSTRPSTINNMLVEAGMTALKMPKLQTMEIWNGIKRNAGVFRYQVTTTSTMLGWCGTWDLELDPEVVEIWRKVALLHTRHELCLQANEKLSMCDITSQAAAIRKLKINGEVIHPISLEQIERESKLYFYK</sequence>
<proteinExistence type="predicted"/>
<dbReference type="Pfam" id="PF20183">
    <property type="entry name" value="DUF6546"/>
    <property type="match status" value="1"/>
</dbReference>
<accession>A0A3E2HJD7</accession>